<dbReference type="Proteomes" id="UP000223968">
    <property type="component" value="Unassembled WGS sequence"/>
</dbReference>
<comment type="caution">
    <text evidence="2">The sequence shown here is derived from an EMBL/GenBank/DDBJ whole genome shotgun (WGS) entry which is preliminary data.</text>
</comment>
<dbReference type="PANTHER" id="PTHR34587:SF2">
    <property type="entry name" value="G-PROTEIN COUPLED RECEPTORS FAMILY 1 PROFILE DOMAIN-CONTAINING PROTEIN"/>
    <property type="match status" value="1"/>
</dbReference>
<protein>
    <recommendedName>
        <fullName evidence="4">Intradiol ring-cleavage dioxygenases domain-containing protein</fullName>
    </recommendedName>
</protein>
<dbReference type="InterPro" id="IPR053216">
    <property type="entry name" value="Appressorial_penetr-assoc"/>
</dbReference>
<dbReference type="STRING" id="1447875.A0A2B7WYW7"/>
<evidence type="ECO:0008006" key="4">
    <source>
        <dbReference type="Google" id="ProtNLM"/>
    </source>
</evidence>
<feature type="signal peptide" evidence="1">
    <location>
        <begin position="1"/>
        <end position="22"/>
    </location>
</feature>
<name>A0A2B7WYW7_9EURO</name>
<dbReference type="OrthoDB" id="2336871at2759"/>
<keyword evidence="1" id="KW-0732">Signal</keyword>
<evidence type="ECO:0000313" key="3">
    <source>
        <dbReference type="Proteomes" id="UP000223968"/>
    </source>
</evidence>
<organism evidence="2 3">
    <name type="scientific">Helicocarpus griseus UAMH5409</name>
    <dbReference type="NCBI Taxonomy" id="1447875"/>
    <lineage>
        <taxon>Eukaryota</taxon>
        <taxon>Fungi</taxon>
        <taxon>Dikarya</taxon>
        <taxon>Ascomycota</taxon>
        <taxon>Pezizomycotina</taxon>
        <taxon>Eurotiomycetes</taxon>
        <taxon>Eurotiomycetidae</taxon>
        <taxon>Onygenales</taxon>
        <taxon>Ajellomycetaceae</taxon>
        <taxon>Helicocarpus</taxon>
    </lineage>
</organism>
<evidence type="ECO:0000256" key="1">
    <source>
        <dbReference type="SAM" id="SignalP"/>
    </source>
</evidence>
<dbReference type="PANTHER" id="PTHR34587">
    <property type="entry name" value="VWFA DOMAIN-CONTAINING PROTEIN"/>
    <property type="match status" value="1"/>
</dbReference>
<evidence type="ECO:0000313" key="2">
    <source>
        <dbReference type="EMBL" id="PGH02006.1"/>
    </source>
</evidence>
<sequence>MNLKTIILLLVPTLCLSSAISGEEGKRNTPRAPQDDSTILDASVIQRGSQLTGLENTNDRENVVPSRTSKNNFINYCYGKALTNGTKDQGGSCNGIPMGDIPSFNHMVSTLIHRPAPNEIVKANEDLDLTIQINNLATGHFTNTDQSYFSAPQFVNKDGIIEGHVHFTVEYLGPEITPKNGPLDPREPAFFKGVRIAADKNGILVHRMPAGRLKKKGFYRFCTMTAAANHQPVIMPVARRGSQDDCNKFWVE</sequence>
<feature type="chain" id="PRO_5012993416" description="Intradiol ring-cleavage dioxygenases domain-containing protein" evidence="1">
    <location>
        <begin position="23"/>
        <end position="252"/>
    </location>
</feature>
<gene>
    <name evidence="2" type="ORF">AJ79_07744</name>
</gene>
<dbReference type="AlphaFoldDB" id="A0A2B7WYW7"/>
<accession>A0A2B7WYW7</accession>
<reference evidence="2 3" key="1">
    <citation type="submission" date="2017-10" db="EMBL/GenBank/DDBJ databases">
        <title>Comparative genomics in systemic dimorphic fungi from Ajellomycetaceae.</title>
        <authorList>
            <person name="Munoz J.F."/>
            <person name="Mcewen J.G."/>
            <person name="Clay O.K."/>
            <person name="Cuomo C.A."/>
        </authorList>
    </citation>
    <scope>NUCLEOTIDE SEQUENCE [LARGE SCALE GENOMIC DNA]</scope>
    <source>
        <strain evidence="2 3">UAMH5409</strain>
    </source>
</reference>
<proteinExistence type="predicted"/>
<dbReference type="EMBL" id="PDNB01000164">
    <property type="protein sequence ID" value="PGH02006.1"/>
    <property type="molecule type" value="Genomic_DNA"/>
</dbReference>
<keyword evidence="3" id="KW-1185">Reference proteome</keyword>